<dbReference type="Pfam" id="PF00028">
    <property type="entry name" value="Cadherin"/>
    <property type="match status" value="2"/>
</dbReference>
<proteinExistence type="predicted"/>
<keyword evidence="2" id="KW-0812">Transmembrane</keyword>
<dbReference type="SMART" id="SM00112">
    <property type="entry name" value="CA"/>
    <property type="match status" value="2"/>
</dbReference>
<dbReference type="InterPro" id="IPR020894">
    <property type="entry name" value="Cadherin_CS"/>
</dbReference>
<keyword evidence="3" id="KW-0677">Repeat</keyword>
<dbReference type="FunFam" id="2.60.40.60:FF:000020">
    <property type="entry name" value="Dachsous cadherin-related 1b"/>
    <property type="match status" value="1"/>
</dbReference>
<protein>
    <recommendedName>
        <fullName evidence="8">Cadherin domain-containing protein</fullName>
    </recommendedName>
</protein>
<dbReference type="PANTHER" id="PTHR24026:SF32">
    <property type="entry name" value="CADHERIN EGF LAG SEVEN-PASS G-TYPE RECEPTOR 2"/>
    <property type="match status" value="1"/>
</dbReference>
<feature type="domain" description="Cadherin" evidence="8">
    <location>
        <begin position="16"/>
        <end position="116"/>
    </location>
</feature>
<evidence type="ECO:0000256" key="3">
    <source>
        <dbReference type="ARBA" id="ARBA00022737"/>
    </source>
</evidence>
<evidence type="ECO:0000313" key="10">
    <source>
        <dbReference type="Proteomes" id="UP000694521"/>
    </source>
</evidence>
<name>A0A8B9EI50_ANSCY</name>
<dbReference type="Ensembl" id="ENSACDT00005026739.1">
    <property type="protein sequence ID" value="ENSACDP00005022334.1"/>
    <property type="gene ID" value="ENSACDG00005016202.1"/>
</dbReference>
<dbReference type="GO" id="GO:0007156">
    <property type="term" value="P:homophilic cell adhesion via plasma membrane adhesion molecules"/>
    <property type="evidence" value="ECO:0007669"/>
    <property type="project" value="InterPro"/>
</dbReference>
<keyword evidence="4 7" id="KW-0106">Calcium</keyword>
<evidence type="ECO:0000256" key="1">
    <source>
        <dbReference type="ARBA" id="ARBA00004370"/>
    </source>
</evidence>
<organism evidence="9 10">
    <name type="scientific">Anser cygnoides</name>
    <name type="common">Swan goose</name>
    <dbReference type="NCBI Taxonomy" id="8845"/>
    <lineage>
        <taxon>Eukaryota</taxon>
        <taxon>Metazoa</taxon>
        <taxon>Chordata</taxon>
        <taxon>Craniata</taxon>
        <taxon>Vertebrata</taxon>
        <taxon>Euteleostomi</taxon>
        <taxon>Archelosauria</taxon>
        <taxon>Archosauria</taxon>
        <taxon>Dinosauria</taxon>
        <taxon>Saurischia</taxon>
        <taxon>Theropoda</taxon>
        <taxon>Coelurosauria</taxon>
        <taxon>Aves</taxon>
        <taxon>Neognathae</taxon>
        <taxon>Galloanserae</taxon>
        <taxon>Anseriformes</taxon>
        <taxon>Anatidae</taxon>
        <taxon>Anserinae</taxon>
        <taxon>Anser</taxon>
    </lineage>
</organism>
<dbReference type="InterPro" id="IPR002126">
    <property type="entry name" value="Cadherin-like_dom"/>
</dbReference>
<dbReference type="CDD" id="cd11304">
    <property type="entry name" value="Cadherin_repeat"/>
    <property type="match status" value="2"/>
</dbReference>
<dbReference type="FunFam" id="2.60.40.60:FF:000044">
    <property type="entry name" value="Cadherin, EGF LAG seven-pass G-type receptor 3"/>
    <property type="match status" value="1"/>
</dbReference>
<keyword evidence="6" id="KW-0472">Membrane</keyword>
<dbReference type="AlphaFoldDB" id="A0A8B9EI50"/>
<evidence type="ECO:0000259" key="8">
    <source>
        <dbReference type="PROSITE" id="PS50268"/>
    </source>
</evidence>
<dbReference type="Proteomes" id="UP000694521">
    <property type="component" value="Unplaced"/>
</dbReference>
<dbReference type="SUPFAM" id="SSF49313">
    <property type="entry name" value="Cadherin-like"/>
    <property type="match status" value="2"/>
</dbReference>
<dbReference type="GO" id="GO:0005509">
    <property type="term" value="F:calcium ion binding"/>
    <property type="evidence" value="ECO:0007669"/>
    <property type="project" value="UniProtKB-UniRule"/>
</dbReference>
<evidence type="ECO:0000313" key="9">
    <source>
        <dbReference type="Ensembl" id="ENSACDP00005022334.1"/>
    </source>
</evidence>
<evidence type="ECO:0000256" key="4">
    <source>
        <dbReference type="ARBA" id="ARBA00022837"/>
    </source>
</evidence>
<keyword evidence="5" id="KW-1133">Transmembrane helix</keyword>
<comment type="subcellular location">
    <subcellularLocation>
        <location evidence="1">Membrane</location>
    </subcellularLocation>
</comment>
<dbReference type="PROSITE" id="PS50268">
    <property type="entry name" value="CADHERIN_2"/>
    <property type="match status" value="2"/>
</dbReference>
<dbReference type="Gene3D" id="2.60.40.60">
    <property type="entry name" value="Cadherins"/>
    <property type="match status" value="2"/>
</dbReference>
<accession>A0A8B9EI50</accession>
<dbReference type="PROSITE" id="PS00232">
    <property type="entry name" value="CADHERIN_1"/>
    <property type="match status" value="1"/>
</dbReference>
<evidence type="ECO:0000256" key="2">
    <source>
        <dbReference type="ARBA" id="ARBA00022692"/>
    </source>
</evidence>
<dbReference type="GO" id="GO:0005886">
    <property type="term" value="C:plasma membrane"/>
    <property type="evidence" value="ECO:0007669"/>
    <property type="project" value="InterPro"/>
</dbReference>
<reference evidence="9" key="1">
    <citation type="submission" date="2025-08" db="UniProtKB">
        <authorList>
            <consortium name="Ensembl"/>
        </authorList>
    </citation>
    <scope>IDENTIFICATION</scope>
</reference>
<feature type="domain" description="Cadherin" evidence="8">
    <location>
        <begin position="117"/>
        <end position="214"/>
    </location>
</feature>
<sequence>PVPLWGSPQSGGVVAGGPGYQASVAENRPAGTAVARLTAVDPDAGEAGRLHYTGTGFPFAINNSTGWIVVASELDREVVDFYSFGVEAQDQGSPPMASSASVSVTILDVNDNSPEFTQREYGARLNEDAVVGTSVLTVSAVDRDANSVITYQISSGNTRNRFSITSQSGGGLISLALPLDYKLERQYLLTIAASDGTRQDTAQVVVNVTDANTHR</sequence>
<reference evidence="9" key="2">
    <citation type="submission" date="2025-09" db="UniProtKB">
        <authorList>
            <consortium name="Ensembl"/>
        </authorList>
    </citation>
    <scope>IDENTIFICATION</scope>
</reference>
<evidence type="ECO:0000256" key="7">
    <source>
        <dbReference type="PROSITE-ProRule" id="PRU00043"/>
    </source>
</evidence>
<keyword evidence="10" id="KW-1185">Reference proteome</keyword>
<dbReference type="PANTHER" id="PTHR24026">
    <property type="entry name" value="FAT ATYPICAL CADHERIN-RELATED"/>
    <property type="match status" value="1"/>
</dbReference>
<dbReference type="PRINTS" id="PR00205">
    <property type="entry name" value="CADHERIN"/>
</dbReference>
<evidence type="ECO:0000256" key="6">
    <source>
        <dbReference type="ARBA" id="ARBA00023136"/>
    </source>
</evidence>
<dbReference type="InterPro" id="IPR015919">
    <property type="entry name" value="Cadherin-like_sf"/>
</dbReference>
<evidence type="ECO:0000256" key="5">
    <source>
        <dbReference type="ARBA" id="ARBA00022989"/>
    </source>
</evidence>